<protein>
    <recommendedName>
        <fullName evidence="4">Tyr recombinase domain-containing protein</fullName>
    </recommendedName>
</protein>
<dbReference type="InterPro" id="IPR010998">
    <property type="entry name" value="Integrase_recombinase_N"/>
</dbReference>
<dbReference type="PANTHER" id="PTHR30349:SF94">
    <property type="entry name" value="INTEGRASE_RECOMBINASE HI_1414-RELATED"/>
    <property type="match status" value="1"/>
</dbReference>
<dbReference type="GO" id="GO:0003677">
    <property type="term" value="F:DNA binding"/>
    <property type="evidence" value="ECO:0007669"/>
    <property type="project" value="UniProtKB-KW"/>
</dbReference>
<dbReference type="Gene3D" id="1.10.150.130">
    <property type="match status" value="1"/>
</dbReference>
<dbReference type="InterPro" id="IPR050090">
    <property type="entry name" value="Tyrosine_recombinase_XerCD"/>
</dbReference>
<feature type="compositionally biased region" description="Basic residues" evidence="3">
    <location>
        <begin position="1"/>
        <end position="19"/>
    </location>
</feature>
<evidence type="ECO:0000313" key="5">
    <source>
        <dbReference type="EMBL" id="SVB89194.1"/>
    </source>
</evidence>
<evidence type="ECO:0000256" key="2">
    <source>
        <dbReference type="ARBA" id="ARBA00023172"/>
    </source>
</evidence>
<sequence length="329" mass="38143">MSSIRKRNGRYQAQVRRRGYSPTSRTFTNLATANKWIKSVEVDLERGEFLPRVTMTVNELLLRYEAEEVPKQKGARHEFWRSSFLRKQIGHIHLRDLTPAFLATHRDRRLKTVKASTVSREFTTLSTAINTAIVEWAIPLPNNPVSKVRVRNADIRRDRRLGAGEEGLMLKHAQPMLQRVIVLALETAMRRGEILKIKRSDINFSTQTLYIGDTKTATPRTIPLSEKAVKTLREQMRALDDELDGVIPIQEPLLFQIHLSEWQRQMERLWRDTGIENLKFHDLRHEAISRLFESGFNVMEVATISGHKCLQHLKRYTHIKPESLVARLG</sequence>
<organism evidence="5">
    <name type="scientific">marine metagenome</name>
    <dbReference type="NCBI Taxonomy" id="408172"/>
    <lineage>
        <taxon>unclassified sequences</taxon>
        <taxon>metagenomes</taxon>
        <taxon>ecological metagenomes</taxon>
    </lineage>
</organism>
<evidence type="ECO:0000256" key="3">
    <source>
        <dbReference type="SAM" id="MobiDB-lite"/>
    </source>
</evidence>
<dbReference type="PROSITE" id="PS51898">
    <property type="entry name" value="TYR_RECOMBINASE"/>
    <property type="match status" value="1"/>
</dbReference>
<keyword evidence="2" id="KW-0233">DNA recombination</keyword>
<dbReference type="Pfam" id="PF00589">
    <property type="entry name" value="Phage_integrase"/>
    <property type="match status" value="1"/>
</dbReference>
<dbReference type="EMBL" id="UINC01062504">
    <property type="protein sequence ID" value="SVB89194.1"/>
    <property type="molecule type" value="Genomic_DNA"/>
</dbReference>
<dbReference type="InterPro" id="IPR011010">
    <property type="entry name" value="DNA_brk_join_enz"/>
</dbReference>
<accession>A0A382HPA2</accession>
<dbReference type="GO" id="GO:0015074">
    <property type="term" value="P:DNA integration"/>
    <property type="evidence" value="ECO:0007669"/>
    <property type="project" value="InterPro"/>
</dbReference>
<dbReference type="InterPro" id="IPR002104">
    <property type="entry name" value="Integrase_catalytic"/>
</dbReference>
<dbReference type="CDD" id="cd00796">
    <property type="entry name" value="INT_Rci_Hp1_C"/>
    <property type="match status" value="1"/>
</dbReference>
<feature type="region of interest" description="Disordered" evidence="3">
    <location>
        <begin position="1"/>
        <end position="22"/>
    </location>
</feature>
<dbReference type="Gene3D" id="1.10.443.10">
    <property type="entry name" value="Intergrase catalytic core"/>
    <property type="match status" value="1"/>
</dbReference>
<dbReference type="GO" id="GO:0006310">
    <property type="term" value="P:DNA recombination"/>
    <property type="evidence" value="ECO:0007669"/>
    <property type="project" value="UniProtKB-KW"/>
</dbReference>
<evidence type="ECO:0000256" key="1">
    <source>
        <dbReference type="ARBA" id="ARBA00023125"/>
    </source>
</evidence>
<evidence type="ECO:0000259" key="4">
    <source>
        <dbReference type="PROSITE" id="PS51898"/>
    </source>
</evidence>
<dbReference type="SUPFAM" id="SSF56349">
    <property type="entry name" value="DNA breaking-rejoining enzymes"/>
    <property type="match status" value="1"/>
</dbReference>
<name>A0A382HPA2_9ZZZZ</name>
<dbReference type="InterPro" id="IPR013762">
    <property type="entry name" value="Integrase-like_cat_sf"/>
</dbReference>
<keyword evidence="1" id="KW-0238">DNA-binding</keyword>
<gene>
    <name evidence="5" type="ORF">METZ01_LOCUS242048</name>
</gene>
<dbReference type="AlphaFoldDB" id="A0A382HPA2"/>
<dbReference type="PANTHER" id="PTHR30349">
    <property type="entry name" value="PHAGE INTEGRASE-RELATED"/>
    <property type="match status" value="1"/>
</dbReference>
<proteinExistence type="predicted"/>
<feature type="domain" description="Tyr recombinase" evidence="4">
    <location>
        <begin position="156"/>
        <end position="329"/>
    </location>
</feature>
<reference evidence="5" key="1">
    <citation type="submission" date="2018-05" db="EMBL/GenBank/DDBJ databases">
        <authorList>
            <person name="Lanie J.A."/>
            <person name="Ng W.-L."/>
            <person name="Kazmierczak K.M."/>
            <person name="Andrzejewski T.M."/>
            <person name="Davidsen T.M."/>
            <person name="Wayne K.J."/>
            <person name="Tettelin H."/>
            <person name="Glass J.I."/>
            <person name="Rusch D."/>
            <person name="Podicherti R."/>
            <person name="Tsui H.-C.T."/>
            <person name="Winkler M.E."/>
        </authorList>
    </citation>
    <scope>NUCLEOTIDE SEQUENCE</scope>
</reference>